<protein>
    <submittedName>
        <fullName evidence="1">Uncharacterized protein</fullName>
    </submittedName>
</protein>
<evidence type="ECO:0000313" key="1">
    <source>
        <dbReference type="EMBL" id="SHK21569.1"/>
    </source>
</evidence>
<sequence length="77" mass="8355">MGYQVAVLKTGLSEKIAVFSMKHCAATVLIANATVVATNHTTHLVLKPEAKFFGSCLAMMPRRITVMAQVTNFTVMI</sequence>
<gene>
    <name evidence="1" type="ORF">SAMN05444000_12247</name>
</gene>
<proteinExistence type="predicted"/>
<dbReference type="Proteomes" id="UP000183982">
    <property type="component" value="Unassembled WGS sequence"/>
</dbReference>
<dbReference type="AlphaFoldDB" id="A0A1M6QMR4"/>
<keyword evidence="2" id="KW-1185">Reference proteome</keyword>
<name>A0A1M6QMR4_9RHOB</name>
<reference evidence="2" key="1">
    <citation type="submission" date="2016-11" db="EMBL/GenBank/DDBJ databases">
        <authorList>
            <person name="Varghese N."/>
            <person name="Submissions S."/>
        </authorList>
    </citation>
    <scope>NUCLEOTIDE SEQUENCE [LARGE SCALE GENOMIC DNA]</scope>
    <source>
        <strain evidence="2">DSM 100564</strain>
    </source>
</reference>
<dbReference type="STRING" id="1470563.SAMN05444000_12247"/>
<evidence type="ECO:0000313" key="2">
    <source>
        <dbReference type="Proteomes" id="UP000183982"/>
    </source>
</evidence>
<organism evidence="1 2">
    <name type="scientific">Shimia gijangensis</name>
    <dbReference type="NCBI Taxonomy" id="1470563"/>
    <lineage>
        <taxon>Bacteria</taxon>
        <taxon>Pseudomonadati</taxon>
        <taxon>Pseudomonadota</taxon>
        <taxon>Alphaproteobacteria</taxon>
        <taxon>Rhodobacterales</taxon>
        <taxon>Roseobacteraceae</taxon>
    </lineage>
</organism>
<dbReference type="EMBL" id="FQZQ01000022">
    <property type="protein sequence ID" value="SHK21569.1"/>
    <property type="molecule type" value="Genomic_DNA"/>
</dbReference>
<accession>A0A1M6QMR4</accession>